<dbReference type="OrthoDB" id="649989at2759"/>
<name>A0A835F690_9POAL</name>
<keyword evidence="3" id="KW-1185">Reference proteome</keyword>
<accession>A0A835F690</accession>
<dbReference type="AlphaFoldDB" id="A0A835F690"/>
<proteinExistence type="predicted"/>
<feature type="region of interest" description="Disordered" evidence="1">
    <location>
        <begin position="74"/>
        <end position="140"/>
    </location>
</feature>
<dbReference type="Proteomes" id="UP000636709">
    <property type="component" value="Unassembled WGS sequence"/>
</dbReference>
<reference evidence="2" key="1">
    <citation type="submission" date="2020-07" db="EMBL/GenBank/DDBJ databases">
        <title>Genome sequence and genetic diversity analysis of an under-domesticated orphan crop, white fonio (Digitaria exilis).</title>
        <authorList>
            <person name="Bennetzen J.L."/>
            <person name="Chen S."/>
            <person name="Ma X."/>
            <person name="Wang X."/>
            <person name="Yssel A.E.J."/>
            <person name="Chaluvadi S.R."/>
            <person name="Johnson M."/>
            <person name="Gangashetty P."/>
            <person name="Hamidou F."/>
            <person name="Sanogo M.D."/>
            <person name="Zwaenepoel A."/>
            <person name="Wallace J."/>
            <person name="Van De Peer Y."/>
            <person name="Van Deynze A."/>
        </authorList>
    </citation>
    <scope>NUCLEOTIDE SEQUENCE</scope>
    <source>
        <tissue evidence="2">Leaves</tissue>
    </source>
</reference>
<evidence type="ECO:0000313" key="2">
    <source>
        <dbReference type="EMBL" id="KAF8729556.1"/>
    </source>
</evidence>
<feature type="compositionally biased region" description="Acidic residues" evidence="1">
    <location>
        <begin position="129"/>
        <end position="140"/>
    </location>
</feature>
<organism evidence="2 3">
    <name type="scientific">Digitaria exilis</name>
    <dbReference type="NCBI Taxonomy" id="1010633"/>
    <lineage>
        <taxon>Eukaryota</taxon>
        <taxon>Viridiplantae</taxon>
        <taxon>Streptophyta</taxon>
        <taxon>Embryophyta</taxon>
        <taxon>Tracheophyta</taxon>
        <taxon>Spermatophyta</taxon>
        <taxon>Magnoliopsida</taxon>
        <taxon>Liliopsida</taxon>
        <taxon>Poales</taxon>
        <taxon>Poaceae</taxon>
        <taxon>PACMAD clade</taxon>
        <taxon>Panicoideae</taxon>
        <taxon>Panicodae</taxon>
        <taxon>Paniceae</taxon>
        <taxon>Anthephorinae</taxon>
        <taxon>Digitaria</taxon>
    </lineage>
</organism>
<feature type="compositionally biased region" description="Basic and acidic residues" evidence="1">
    <location>
        <begin position="119"/>
        <end position="128"/>
    </location>
</feature>
<dbReference type="EMBL" id="JACEFO010001623">
    <property type="protein sequence ID" value="KAF8729556.1"/>
    <property type="molecule type" value="Genomic_DNA"/>
</dbReference>
<sequence>MEQAEKILFITAKEAQAAETPALFQQPVPVPAAAPPPTSAAQMTMMLLGLTNVEDSLRPKRTLSLARFLHKRKQRVESAPTTTYPPVEELPTQMDPRPAVYGHDKAPFGDMGQTWAFEEGPKSQKENHGEEEEVNTELKI</sequence>
<gene>
    <name evidence="2" type="ORF">HU200_017498</name>
</gene>
<evidence type="ECO:0000256" key="1">
    <source>
        <dbReference type="SAM" id="MobiDB-lite"/>
    </source>
</evidence>
<evidence type="ECO:0000313" key="3">
    <source>
        <dbReference type="Proteomes" id="UP000636709"/>
    </source>
</evidence>
<comment type="caution">
    <text evidence="2">The sequence shown here is derived from an EMBL/GenBank/DDBJ whole genome shotgun (WGS) entry which is preliminary data.</text>
</comment>
<protein>
    <submittedName>
        <fullName evidence="2">Uncharacterized protein</fullName>
    </submittedName>
</protein>